<dbReference type="RefSeq" id="WP_047764323.1">
    <property type="nucleotide sequence ID" value="NZ_LAQL01000007.1"/>
</dbReference>
<proteinExistence type="predicted"/>
<dbReference type="OrthoDB" id="9792858at2"/>
<feature type="domain" description="Flavin reductase like" evidence="2">
    <location>
        <begin position="13"/>
        <end position="156"/>
    </location>
</feature>
<evidence type="ECO:0000313" key="4">
    <source>
        <dbReference type="Proteomes" id="UP000035444"/>
    </source>
</evidence>
<keyword evidence="1" id="KW-0560">Oxidoreductase</keyword>
<dbReference type="SUPFAM" id="SSF50475">
    <property type="entry name" value="FMN-binding split barrel"/>
    <property type="match status" value="1"/>
</dbReference>
<reference evidence="3 4" key="1">
    <citation type="submission" date="2015-03" db="EMBL/GenBank/DDBJ databases">
        <title>Genome Sequence of Kiloniella spongiae MEBiC09566, isolated from a marine sponge.</title>
        <authorList>
            <person name="Shao Z."/>
            <person name="Wang L."/>
            <person name="Li X."/>
        </authorList>
    </citation>
    <scope>NUCLEOTIDE SEQUENCE [LARGE SCALE GENOMIC DNA]</scope>
    <source>
        <strain evidence="3 4">MEBiC09566</strain>
    </source>
</reference>
<sequence>MSTIDPRQLRDAFGAFLTGVTVVTTHDSQSTPLGFTANSFSSVSLDPPLLLISLAKTSRNYDAFTTATGFAVNILTEDQKDVSQTFATPVDDRFATVTWQKGPHGSPVIDNVAAWFDCSTHQIVEAGDHAILIGKVEAFENGLANGLGYARGAYFTPALEDKATSVASTGTDVVVSAIIDHQGEVLFTESEEGNLELPHKSVTPTHGASEQINTILAETKLQASVGFIYSVYEDMNQNQQNIIYHCAAADTTTSSGAFYPLNDETFARIKDSATIDMLKRLQAESWMGNYGIYFGNQNSGEVRQIVSGA</sequence>
<comment type="caution">
    <text evidence="3">The sequence shown here is derived from an EMBL/GenBank/DDBJ whole genome shotgun (WGS) entry which is preliminary data.</text>
</comment>
<dbReference type="STRING" id="1489064.WH96_11405"/>
<dbReference type="GO" id="GO:0042602">
    <property type="term" value="F:riboflavin reductase (NADPH) activity"/>
    <property type="evidence" value="ECO:0007669"/>
    <property type="project" value="TreeGrafter"/>
</dbReference>
<dbReference type="PANTHER" id="PTHR30466:SF1">
    <property type="entry name" value="FMN REDUCTASE (NADH) RUTF"/>
    <property type="match status" value="1"/>
</dbReference>
<dbReference type="SMART" id="SM00903">
    <property type="entry name" value="Flavin_Reduct"/>
    <property type="match status" value="1"/>
</dbReference>
<dbReference type="EMBL" id="LAQL01000007">
    <property type="protein sequence ID" value="KLN60358.1"/>
    <property type="molecule type" value="Genomic_DNA"/>
</dbReference>
<evidence type="ECO:0000256" key="1">
    <source>
        <dbReference type="ARBA" id="ARBA00023002"/>
    </source>
</evidence>
<dbReference type="InterPro" id="IPR012349">
    <property type="entry name" value="Split_barrel_FMN-bd"/>
</dbReference>
<protein>
    <submittedName>
        <fullName evidence="3">Flavin reductase</fullName>
    </submittedName>
</protein>
<dbReference type="InterPro" id="IPR050268">
    <property type="entry name" value="NADH-dep_flavin_reductase"/>
</dbReference>
<dbReference type="Proteomes" id="UP000035444">
    <property type="component" value="Unassembled WGS sequence"/>
</dbReference>
<dbReference type="Gene3D" id="3.90.79.10">
    <property type="entry name" value="Nucleoside Triphosphate Pyrophosphohydrolase"/>
    <property type="match status" value="1"/>
</dbReference>
<accession>A0A0H2MD92</accession>
<evidence type="ECO:0000313" key="3">
    <source>
        <dbReference type="EMBL" id="KLN60358.1"/>
    </source>
</evidence>
<dbReference type="Pfam" id="PF01613">
    <property type="entry name" value="Flavin_Reduct"/>
    <property type="match status" value="1"/>
</dbReference>
<organism evidence="3 4">
    <name type="scientific">Kiloniella spongiae</name>
    <dbReference type="NCBI Taxonomy" id="1489064"/>
    <lineage>
        <taxon>Bacteria</taxon>
        <taxon>Pseudomonadati</taxon>
        <taxon>Pseudomonadota</taxon>
        <taxon>Alphaproteobacteria</taxon>
        <taxon>Rhodospirillales</taxon>
        <taxon>Kiloniellaceae</taxon>
        <taxon>Kiloniella</taxon>
    </lineage>
</organism>
<dbReference type="GO" id="GO:0010181">
    <property type="term" value="F:FMN binding"/>
    <property type="evidence" value="ECO:0007669"/>
    <property type="project" value="InterPro"/>
</dbReference>
<keyword evidence="4" id="KW-1185">Reference proteome</keyword>
<dbReference type="AlphaFoldDB" id="A0A0H2MD92"/>
<dbReference type="PATRIC" id="fig|1489064.4.peg.3596"/>
<gene>
    <name evidence="3" type="ORF">WH96_11405</name>
</gene>
<name>A0A0H2MD92_9PROT</name>
<dbReference type="InterPro" id="IPR002563">
    <property type="entry name" value="Flavin_Rdtase-like_dom"/>
</dbReference>
<dbReference type="PANTHER" id="PTHR30466">
    <property type="entry name" value="FLAVIN REDUCTASE"/>
    <property type="match status" value="1"/>
</dbReference>
<dbReference type="Gene3D" id="2.30.110.10">
    <property type="entry name" value="Electron Transport, Fmn-binding Protein, Chain A"/>
    <property type="match status" value="1"/>
</dbReference>
<evidence type="ECO:0000259" key="2">
    <source>
        <dbReference type="SMART" id="SM00903"/>
    </source>
</evidence>